<proteinExistence type="predicted"/>
<comment type="caution">
    <text evidence="2">The sequence shown here is derived from an EMBL/GenBank/DDBJ whole genome shotgun (WGS) entry which is preliminary data.</text>
</comment>
<evidence type="ECO:0008006" key="4">
    <source>
        <dbReference type="Google" id="ProtNLM"/>
    </source>
</evidence>
<accession>A0ABS2HHZ5</accession>
<protein>
    <recommendedName>
        <fullName evidence="4">WD40 repeat protein</fullName>
    </recommendedName>
</protein>
<keyword evidence="1" id="KW-0732">Signal</keyword>
<evidence type="ECO:0000313" key="2">
    <source>
        <dbReference type="EMBL" id="MBM7035783.1"/>
    </source>
</evidence>
<feature type="signal peptide" evidence="1">
    <location>
        <begin position="1"/>
        <end position="22"/>
    </location>
</feature>
<dbReference type="EMBL" id="JAFEUM010000002">
    <property type="protein sequence ID" value="MBM7035783.1"/>
    <property type="molecule type" value="Genomic_DNA"/>
</dbReference>
<dbReference type="Proteomes" id="UP000809621">
    <property type="component" value="Unassembled WGS sequence"/>
</dbReference>
<gene>
    <name evidence="2" type="ORF">JQC93_05115</name>
</gene>
<evidence type="ECO:0000256" key="1">
    <source>
        <dbReference type="SAM" id="SignalP"/>
    </source>
</evidence>
<keyword evidence="3" id="KW-1185">Reference proteome</keyword>
<name>A0ABS2HHZ5_9VIBR</name>
<reference evidence="2 3" key="1">
    <citation type="submission" date="2021-02" db="EMBL/GenBank/DDBJ databases">
        <authorList>
            <person name="Park J.-S."/>
        </authorList>
    </citation>
    <scope>NUCLEOTIDE SEQUENCE [LARGE SCALE GENOMIC DNA]</scope>
    <source>
        <strain evidence="2 3">188UL20-2</strain>
    </source>
</reference>
<feature type="chain" id="PRO_5046778072" description="WD40 repeat protein" evidence="1">
    <location>
        <begin position="23"/>
        <end position="221"/>
    </location>
</feature>
<dbReference type="RefSeq" id="WP_205157420.1">
    <property type="nucleotide sequence ID" value="NZ_JAFEUM010000002.1"/>
</dbReference>
<organism evidence="2 3">
    <name type="scientific">Vibrio ulleungensis</name>
    <dbReference type="NCBI Taxonomy" id="2807619"/>
    <lineage>
        <taxon>Bacteria</taxon>
        <taxon>Pseudomonadati</taxon>
        <taxon>Pseudomonadota</taxon>
        <taxon>Gammaproteobacteria</taxon>
        <taxon>Vibrionales</taxon>
        <taxon>Vibrionaceae</taxon>
        <taxon>Vibrio</taxon>
    </lineage>
</organism>
<evidence type="ECO:0000313" key="3">
    <source>
        <dbReference type="Proteomes" id="UP000809621"/>
    </source>
</evidence>
<sequence length="221" mass="25353">MHRAFNAFFISIVLTLVSFSSAAENNRNTFDYPFLLGDWYLLNPNVDNGNDDFRTIRLSFTSNFDFLIQIQKRDYSVDQWSGSYSVGDEAIVLGLNTDVPQYYEYKISHNRLLLNGITFYKLLNKEMAGIWTSESLSGEDLLASNVSKMDLVLQPDFVFLFRSSNDSGAQSVHHGVYYIENDQLILLYENGEHESTFTLQDDQLTLEGEESDMFAVLNRVK</sequence>